<dbReference type="PROSITE" id="PS51387">
    <property type="entry name" value="FAD_PCMH"/>
    <property type="match status" value="1"/>
</dbReference>
<evidence type="ECO:0000259" key="7">
    <source>
        <dbReference type="PROSITE" id="PS51387"/>
    </source>
</evidence>
<dbReference type="EMBL" id="JAYKXP010000060">
    <property type="protein sequence ID" value="KAK7033696.1"/>
    <property type="molecule type" value="Genomic_DNA"/>
</dbReference>
<keyword evidence="3" id="KW-0274">FAD</keyword>
<dbReference type="Gene3D" id="3.30.465.10">
    <property type="match status" value="1"/>
</dbReference>
<evidence type="ECO:0000256" key="3">
    <source>
        <dbReference type="ARBA" id="ARBA00022827"/>
    </source>
</evidence>
<organism evidence="8 9">
    <name type="scientific">Paramarasmius palmivorus</name>
    <dbReference type="NCBI Taxonomy" id="297713"/>
    <lineage>
        <taxon>Eukaryota</taxon>
        <taxon>Fungi</taxon>
        <taxon>Dikarya</taxon>
        <taxon>Basidiomycota</taxon>
        <taxon>Agaricomycotina</taxon>
        <taxon>Agaricomycetes</taxon>
        <taxon>Agaricomycetidae</taxon>
        <taxon>Agaricales</taxon>
        <taxon>Marasmiineae</taxon>
        <taxon>Marasmiaceae</taxon>
        <taxon>Paramarasmius</taxon>
    </lineage>
</organism>
<evidence type="ECO:0000256" key="4">
    <source>
        <dbReference type="ARBA" id="ARBA00023002"/>
    </source>
</evidence>
<keyword evidence="4" id="KW-0560">Oxidoreductase</keyword>
<proteinExistence type="inferred from homology"/>
<dbReference type="InterPro" id="IPR012951">
    <property type="entry name" value="BBE"/>
</dbReference>
<dbReference type="InterPro" id="IPR006094">
    <property type="entry name" value="Oxid_FAD_bind_N"/>
</dbReference>
<dbReference type="GO" id="GO:0016491">
    <property type="term" value="F:oxidoreductase activity"/>
    <property type="evidence" value="ECO:0007669"/>
    <property type="project" value="UniProtKB-KW"/>
</dbReference>
<protein>
    <recommendedName>
        <fullName evidence="7">FAD-binding PCMH-type domain-containing protein</fullName>
    </recommendedName>
</protein>
<dbReference type="Proteomes" id="UP001383192">
    <property type="component" value="Unassembled WGS sequence"/>
</dbReference>
<name>A0AAW0C441_9AGAR</name>
<sequence>MGILSRILISTVLASSLVSAAPIDGYAETCKEIESKISAASAVAYPGSDQYAQDIHHPYASSAQDSACTVQPGTPEDAALILTIVGKNKTPYGVKSGGHTTNPGWSSSPGVLIVTSRFNGVSYDSATNVASVGPGQTGEQVYKKLEPFNVSVPLGRVKGVGVGGFTLGGGYSWIANQVGLSCDTVVAFEVALPTGDVVTATSTSNEDLFFGLKGGGGNNLGVVTKIDYKAIAQPAVWGGLNVYLEENLDDLAEAIAQFELNNEDLKAVIGVTYAYDPSQGGLFASVFFYYHGPSAPAGTFDALLAVPAASSTLMTSSLTTLVSAFVVNPPVLPRTLWRSVSITRYSVPVLKTIAAQIKLHGPEAFDRSATQFTMAVEPLNGDIFSHQPNGPAAYYHEPGTFFAPSVVSLYWLDESQDEWFHDTLKEINDNVANFAASADGGFQPVLPPDVTLYPNYAAFDTPTELLFGPNIPRLREIQAKYDPEGVTDLTSGWKF</sequence>
<dbReference type="Gene3D" id="3.30.43.10">
    <property type="entry name" value="Uridine Diphospho-n-acetylenolpyruvylglucosamine Reductase, domain 2"/>
    <property type="match status" value="1"/>
</dbReference>
<feature type="coiled-coil region" evidence="5">
    <location>
        <begin position="241"/>
        <end position="268"/>
    </location>
</feature>
<dbReference type="InterPro" id="IPR036318">
    <property type="entry name" value="FAD-bd_PCMH-like_sf"/>
</dbReference>
<dbReference type="PANTHER" id="PTHR42973">
    <property type="entry name" value="BINDING OXIDOREDUCTASE, PUTATIVE (AFU_ORTHOLOGUE AFUA_1G17690)-RELATED"/>
    <property type="match status" value="1"/>
</dbReference>
<dbReference type="AlphaFoldDB" id="A0AAW0C441"/>
<dbReference type="Pfam" id="PF08031">
    <property type="entry name" value="BBE"/>
    <property type="match status" value="1"/>
</dbReference>
<evidence type="ECO:0000313" key="9">
    <source>
        <dbReference type="Proteomes" id="UP001383192"/>
    </source>
</evidence>
<dbReference type="InterPro" id="IPR016167">
    <property type="entry name" value="FAD-bd_PCMH_sub1"/>
</dbReference>
<evidence type="ECO:0000256" key="6">
    <source>
        <dbReference type="SAM" id="SignalP"/>
    </source>
</evidence>
<evidence type="ECO:0000256" key="5">
    <source>
        <dbReference type="SAM" id="Coils"/>
    </source>
</evidence>
<gene>
    <name evidence="8" type="ORF">VNI00_012696</name>
</gene>
<accession>A0AAW0C441</accession>
<dbReference type="GO" id="GO:0071949">
    <property type="term" value="F:FAD binding"/>
    <property type="evidence" value="ECO:0007669"/>
    <property type="project" value="InterPro"/>
</dbReference>
<keyword evidence="9" id="KW-1185">Reference proteome</keyword>
<dbReference type="Pfam" id="PF01565">
    <property type="entry name" value="FAD_binding_4"/>
    <property type="match status" value="1"/>
</dbReference>
<feature type="chain" id="PRO_5043687557" description="FAD-binding PCMH-type domain-containing protein" evidence="6">
    <location>
        <begin position="21"/>
        <end position="495"/>
    </location>
</feature>
<dbReference type="PANTHER" id="PTHR42973:SF13">
    <property type="entry name" value="FAD-BINDING PCMH-TYPE DOMAIN-CONTAINING PROTEIN"/>
    <property type="match status" value="1"/>
</dbReference>
<keyword evidence="2" id="KW-0285">Flavoprotein</keyword>
<reference evidence="8 9" key="1">
    <citation type="submission" date="2024-01" db="EMBL/GenBank/DDBJ databases">
        <title>A draft genome for a cacao thread blight-causing isolate of Paramarasmius palmivorus.</title>
        <authorList>
            <person name="Baruah I.K."/>
            <person name="Bukari Y."/>
            <person name="Amoako-Attah I."/>
            <person name="Meinhardt L.W."/>
            <person name="Bailey B.A."/>
            <person name="Cohen S.P."/>
        </authorList>
    </citation>
    <scope>NUCLEOTIDE SEQUENCE [LARGE SCALE GENOMIC DNA]</scope>
    <source>
        <strain evidence="8 9">GH-12</strain>
    </source>
</reference>
<dbReference type="SUPFAM" id="SSF56176">
    <property type="entry name" value="FAD-binding/transporter-associated domain-like"/>
    <property type="match status" value="1"/>
</dbReference>
<evidence type="ECO:0000313" key="8">
    <source>
        <dbReference type="EMBL" id="KAK7033696.1"/>
    </source>
</evidence>
<evidence type="ECO:0000256" key="2">
    <source>
        <dbReference type="ARBA" id="ARBA00022630"/>
    </source>
</evidence>
<feature type="signal peptide" evidence="6">
    <location>
        <begin position="1"/>
        <end position="20"/>
    </location>
</feature>
<dbReference type="InterPro" id="IPR016169">
    <property type="entry name" value="FAD-bd_PCMH_sub2"/>
</dbReference>
<dbReference type="InterPro" id="IPR016166">
    <property type="entry name" value="FAD-bd_PCMH"/>
</dbReference>
<feature type="domain" description="FAD-binding PCMH-type" evidence="7">
    <location>
        <begin position="62"/>
        <end position="233"/>
    </location>
</feature>
<dbReference type="Gene3D" id="3.40.462.20">
    <property type="match status" value="1"/>
</dbReference>
<comment type="similarity">
    <text evidence="1">Belongs to the oxygen-dependent FAD-linked oxidoreductase family.</text>
</comment>
<keyword evidence="6" id="KW-0732">Signal</keyword>
<comment type="caution">
    <text evidence="8">The sequence shown here is derived from an EMBL/GenBank/DDBJ whole genome shotgun (WGS) entry which is preliminary data.</text>
</comment>
<dbReference type="InterPro" id="IPR050416">
    <property type="entry name" value="FAD-linked_Oxidoreductase"/>
</dbReference>
<keyword evidence="5" id="KW-0175">Coiled coil</keyword>
<evidence type="ECO:0000256" key="1">
    <source>
        <dbReference type="ARBA" id="ARBA00005466"/>
    </source>
</evidence>